<sequence>MLSYNHAVTLNSSDLLLIRVSGLPNEREAVYGALDKWTAWETEFPLIAASKALRMLRMRRRWIRVIQERSTELHGLELVLKLFLS</sequence>
<protein>
    <submittedName>
        <fullName evidence="1">Uncharacterized protein</fullName>
    </submittedName>
</protein>
<dbReference type="EMBL" id="CM037162">
    <property type="protein sequence ID" value="KAH7862442.1"/>
    <property type="molecule type" value="Genomic_DNA"/>
</dbReference>
<keyword evidence="2" id="KW-1185">Reference proteome</keyword>
<evidence type="ECO:0000313" key="1">
    <source>
        <dbReference type="EMBL" id="KAH7862442.1"/>
    </source>
</evidence>
<comment type="caution">
    <text evidence="1">The sequence shown here is derived from an EMBL/GenBank/DDBJ whole genome shotgun (WGS) entry which is preliminary data.</text>
</comment>
<reference evidence="1 2" key="1">
    <citation type="journal article" date="2021" name="Hortic Res">
        <title>High-quality reference genome and annotation aids understanding of berry development for evergreen blueberry (Vaccinium darrowii).</title>
        <authorList>
            <person name="Yu J."/>
            <person name="Hulse-Kemp A.M."/>
            <person name="Babiker E."/>
            <person name="Staton M."/>
        </authorList>
    </citation>
    <scope>NUCLEOTIDE SEQUENCE [LARGE SCALE GENOMIC DNA]</scope>
    <source>
        <strain evidence="2">cv. NJ 8807/NJ 8810</strain>
        <tissue evidence="1">Young leaf</tissue>
    </source>
</reference>
<evidence type="ECO:0000313" key="2">
    <source>
        <dbReference type="Proteomes" id="UP000828048"/>
    </source>
</evidence>
<organism evidence="1 2">
    <name type="scientific">Vaccinium darrowii</name>
    <dbReference type="NCBI Taxonomy" id="229202"/>
    <lineage>
        <taxon>Eukaryota</taxon>
        <taxon>Viridiplantae</taxon>
        <taxon>Streptophyta</taxon>
        <taxon>Embryophyta</taxon>
        <taxon>Tracheophyta</taxon>
        <taxon>Spermatophyta</taxon>
        <taxon>Magnoliopsida</taxon>
        <taxon>eudicotyledons</taxon>
        <taxon>Gunneridae</taxon>
        <taxon>Pentapetalae</taxon>
        <taxon>asterids</taxon>
        <taxon>Ericales</taxon>
        <taxon>Ericaceae</taxon>
        <taxon>Vaccinioideae</taxon>
        <taxon>Vaccinieae</taxon>
        <taxon>Vaccinium</taxon>
    </lineage>
</organism>
<name>A0ACB7ZAG5_9ERIC</name>
<dbReference type="Proteomes" id="UP000828048">
    <property type="component" value="Chromosome 12"/>
</dbReference>
<accession>A0ACB7ZAG5</accession>
<gene>
    <name evidence="1" type="ORF">Vadar_004840</name>
</gene>
<proteinExistence type="predicted"/>